<dbReference type="Proteomes" id="UP001595648">
    <property type="component" value="Unassembled WGS sequence"/>
</dbReference>
<dbReference type="Pfam" id="PF00589">
    <property type="entry name" value="Phage_integrase"/>
    <property type="match status" value="1"/>
</dbReference>
<dbReference type="CDD" id="cd00801">
    <property type="entry name" value="INT_P4_C"/>
    <property type="match status" value="1"/>
</dbReference>
<evidence type="ECO:0000256" key="2">
    <source>
        <dbReference type="ARBA" id="ARBA00022908"/>
    </source>
</evidence>
<evidence type="ECO:0000256" key="3">
    <source>
        <dbReference type="ARBA" id="ARBA00023125"/>
    </source>
</evidence>
<dbReference type="Gene3D" id="1.10.150.130">
    <property type="match status" value="1"/>
</dbReference>
<keyword evidence="3" id="KW-0238">DNA-binding</keyword>
<dbReference type="InterPro" id="IPR010998">
    <property type="entry name" value="Integrase_recombinase_N"/>
</dbReference>
<dbReference type="Gene3D" id="1.10.443.10">
    <property type="entry name" value="Intergrase catalytic core"/>
    <property type="match status" value="1"/>
</dbReference>
<reference evidence="7" key="1">
    <citation type="journal article" date="2019" name="Int. J. Syst. Evol. Microbiol.">
        <title>The Global Catalogue of Microorganisms (GCM) 10K type strain sequencing project: providing services to taxonomists for standard genome sequencing and annotation.</title>
        <authorList>
            <consortium name="The Broad Institute Genomics Platform"/>
            <consortium name="The Broad Institute Genome Sequencing Center for Infectious Disease"/>
            <person name="Wu L."/>
            <person name="Ma J."/>
        </authorList>
    </citation>
    <scope>NUCLEOTIDE SEQUENCE [LARGE SCALE GENOMIC DNA]</scope>
    <source>
        <strain evidence="7">ICMP 19515</strain>
    </source>
</reference>
<dbReference type="InterPro" id="IPR013762">
    <property type="entry name" value="Integrase-like_cat_sf"/>
</dbReference>
<gene>
    <name evidence="6" type="ORF">ACFOJ9_16230</name>
</gene>
<dbReference type="Gene3D" id="3.30.160.390">
    <property type="entry name" value="Integrase, DNA-binding domain"/>
    <property type="match status" value="1"/>
</dbReference>
<dbReference type="SUPFAM" id="SSF56349">
    <property type="entry name" value="DNA breaking-rejoining enzymes"/>
    <property type="match status" value="1"/>
</dbReference>
<dbReference type="InterPro" id="IPR050808">
    <property type="entry name" value="Phage_Integrase"/>
</dbReference>
<evidence type="ECO:0000313" key="7">
    <source>
        <dbReference type="Proteomes" id="UP001595648"/>
    </source>
</evidence>
<dbReference type="InterPro" id="IPR025166">
    <property type="entry name" value="Integrase_DNA_bind_dom"/>
</dbReference>
<proteinExistence type="inferred from homology"/>
<keyword evidence="7" id="KW-1185">Reference proteome</keyword>
<comment type="similarity">
    <text evidence="1">Belongs to the 'phage' integrase family.</text>
</comment>
<dbReference type="PANTHER" id="PTHR30629">
    <property type="entry name" value="PROPHAGE INTEGRASE"/>
    <property type="match status" value="1"/>
</dbReference>
<dbReference type="InterPro" id="IPR038488">
    <property type="entry name" value="Integrase_DNA-bd_sf"/>
</dbReference>
<feature type="domain" description="Tyr recombinase" evidence="5">
    <location>
        <begin position="199"/>
        <end position="381"/>
    </location>
</feature>
<evidence type="ECO:0000313" key="6">
    <source>
        <dbReference type="EMBL" id="MFC3323315.1"/>
    </source>
</evidence>
<dbReference type="PROSITE" id="PS51898">
    <property type="entry name" value="TYR_RECOMBINASE"/>
    <property type="match status" value="1"/>
</dbReference>
<keyword evidence="2" id="KW-0229">DNA integration</keyword>
<comment type="caution">
    <text evidence="6">The sequence shown here is derived from an EMBL/GenBank/DDBJ whole genome shotgun (WGS) entry which is preliminary data.</text>
</comment>
<dbReference type="PANTHER" id="PTHR30629:SF2">
    <property type="entry name" value="PROPHAGE INTEGRASE INTS-RELATED"/>
    <property type="match status" value="1"/>
</dbReference>
<name>A0ABV7MNQ2_9HYPH</name>
<dbReference type="InterPro" id="IPR002104">
    <property type="entry name" value="Integrase_catalytic"/>
</dbReference>
<sequence length="399" mass="43751">MPRKNLTDAFVRSASVKVRTDFWDDKIRGLVLRVTPAGIKTWTVVYTRESDSTKQRVTLGRYPAIDLERARGKALKTMSAVAEGEDPSETKRAAKASMTVEDLGGLFIEKYAKRQKKTWPEDERLLKREIYPKIGRMKALAVKRRDILDIIEAKADAGHGAASTNILAVVRKMFAWAVDTDRLPSSPVTGVKPRSKPVRRDRVLSDAEIRSIWNALPDATVSPAMRDIIRLLFLTGQRSGEVAGGMRSEVDVGVATWALPAARTKNGQAHTVPLSPPALAIMEAAVGRTDAGEPDAALFSKTGAPIASNAVAQAARLKLQKSNRAWTPHDIRRTVATGMAGLGVPPHIIEAVLNHISGFRGGVAGVYNRHSYEVEKRDALEKWADHLIQLCFGKKTSER</sequence>
<dbReference type="RefSeq" id="WP_378979832.1">
    <property type="nucleotide sequence ID" value="NZ_JBHRVD010000001.1"/>
</dbReference>
<organism evidence="6 7">
    <name type="scientific">Mesorhizobium cantuariense</name>
    <dbReference type="NCBI Taxonomy" id="1300275"/>
    <lineage>
        <taxon>Bacteria</taxon>
        <taxon>Pseudomonadati</taxon>
        <taxon>Pseudomonadota</taxon>
        <taxon>Alphaproteobacteria</taxon>
        <taxon>Hyphomicrobiales</taxon>
        <taxon>Phyllobacteriaceae</taxon>
        <taxon>Mesorhizobium</taxon>
    </lineage>
</organism>
<evidence type="ECO:0000256" key="4">
    <source>
        <dbReference type="ARBA" id="ARBA00023172"/>
    </source>
</evidence>
<keyword evidence="4" id="KW-0233">DNA recombination</keyword>
<evidence type="ECO:0000256" key="1">
    <source>
        <dbReference type="ARBA" id="ARBA00008857"/>
    </source>
</evidence>
<accession>A0ABV7MNQ2</accession>
<dbReference type="EMBL" id="JBHRVD010000001">
    <property type="protein sequence ID" value="MFC3323315.1"/>
    <property type="molecule type" value="Genomic_DNA"/>
</dbReference>
<dbReference type="InterPro" id="IPR011010">
    <property type="entry name" value="DNA_brk_join_enz"/>
</dbReference>
<evidence type="ECO:0000259" key="5">
    <source>
        <dbReference type="PROSITE" id="PS51898"/>
    </source>
</evidence>
<protein>
    <submittedName>
        <fullName evidence="6">Tyrosine-type recombinase/integrase</fullName>
    </submittedName>
</protein>
<dbReference type="Pfam" id="PF13356">
    <property type="entry name" value="Arm-DNA-bind_3"/>
    <property type="match status" value="1"/>
</dbReference>